<name>A0ACC1DET1_9NEOP</name>
<reference evidence="1 2" key="1">
    <citation type="journal article" date="2021" name="Front. Genet.">
        <title>Chromosome-Level Genome Assembly Reveals Significant Gene Expansion in the Toll and IMD Signaling Pathways of Dendrolimus kikuchii.</title>
        <authorList>
            <person name="Zhou J."/>
            <person name="Wu P."/>
            <person name="Xiong Z."/>
            <person name="Liu N."/>
            <person name="Zhao N."/>
            <person name="Ji M."/>
            <person name="Qiu Y."/>
            <person name="Yang B."/>
        </authorList>
    </citation>
    <scope>NUCLEOTIDE SEQUENCE [LARGE SCALE GENOMIC DNA]</scope>
    <source>
        <strain evidence="1">Ann1</strain>
    </source>
</reference>
<dbReference type="EMBL" id="CM034390">
    <property type="protein sequence ID" value="KAJ0181927.1"/>
    <property type="molecule type" value="Genomic_DNA"/>
</dbReference>
<dbReference type="Proteomes" id="UP000824533">
    <property type="component" value="Linkage Group LG04"/>
</dbReference>
<comment type="caution">
    <text evidence="1">The sequence shown here is derived from an EMBL/GenBank/DDBJ whole genome shotgun (WGS) entry which is preliminary data.</text>
</comment>
<sequence>MNNFIIKRLVGTVSRLEVLIDYGIKFAKQNTVLGDLFYPTSDEIMKDLDLSKKICLVTGANSGIGLEITRRLNAHKCTVLMACRNKYAASVVAKNTCINNHLLRFYEVNLASLRSVKNCIDDILKGEKKIDIVILNAATFGLPWILTEDKLETTFQVNYLSQFYLLMGIEKLLATDARVVFVSSESHRNINWTFDNKICPNEELLSLPEDHYTSIKAYNISKLCGILAMHYLSYRWLHTGKEVFCAHPGSFVKTRLCHNWWPYEVLYTFMKPFSKSVNQAACTPLYCATSPDLKTLSDQYYKDCKRCQESDLASDLQLSFRVYDITQNMLQERINAIDARGKALEEPARELGKDTIEETLVANYTGSV</sequence>
<protein>
    <submittedName>
        <fullName evidence="1">Uncharacterized protein</fullName>
    </submittedName>
</protein>
<accession>A0ACC1DET1</accession>
<gene>
    <name evidence="1" type="ORF">K1T71_002649</name>
</gene>
<proteinExistence type="predicted"/>
<evidence type="ECO:0000313" key="2">
    <source>
        <dbReference type="Proteomes" id="UP000824533"/>
    </source>
</evidence>
<keyword evidence="2" id="KW-1185">Reference proteome</keyword>
<evidence type="ECO:0000313" key="1">
    <source>
        <dbReference type="EMBL" id="KAJ0181927.1"/>
    </source>
</evidence>
<organism evidence="1 2">
    <name type="scientific">Dendrolimus kikuchii</name>
    <dbReference type="NCBI Taxonomy" id="765133"/>
    <lineage>
        <taxon>Eukaryota</taxon>
        <taxon>Metazoa</taxon>
        <taxon>Ecdysozoa</taxon>
        <taxon>Arthropoda</taxon>
        <taxon>Hexapoda</taxon>
        <taxon>Insecta</taxon>
        <taxon>Pterygota</taxon>
        <taxon>Neoptera</taxon>
        <taxon>Endopterygota</taxon>
        <taxon>Lepidoptera</taxon>
        <taxon>Glossata</taxon>
        <taxon>Ditrysia</taxon>
        <taxon>Bombycoidea</taxon>
        <taxon>Lasiocampidae</taxon>
        <taxon>Dendrolimus</taxon>
    </lineage>
</organism>